<evidence type="ECO:0000313" key="2">
    <source>
        <dbReference type="Proteomes" id="UP000275846"/>
    </source>
</evidence>
<name>A0A183T962_SCHSO</name>
<dbReference type="AlphaFoldDB" id="A0A183T962"/>
<sequence length="126" mass="13902">MERVLNSGGRPSKPDKLTLYDDYDLWEDRMKVYLEAVDEGARPAAILGRLDNEVNTVARAANLTASLTPATIFERLQREFGWSSMPGVLCRPQKSPTTRGRVCHGFPTTSSCAGPASLLKRALHRA</sequence>
<reference evidence="1 2" key="2">
    <citation type="submission" date="2018-11" db="EMBL/GenBank/DDBJ databases">
        <authorList>
            <consortium name="Pathogen Informatics"/>
        </authorList>
    </citation>
    <scope>NUCLEOTIDE SEQUENCE [LARGE SCALE GENOMIC DNA]</scope>
    <source>
        <strain evidence="1 2">NST_G2</strain>
    </source>
</reference>
<dbReference type="WBParaSite" id="SSLN_0001351101-mRNA-1">
    <property type="protein sequence ID" value="SSLN_0001351101-mRNA-1"/>
    <property type="gene ID" value="SSLN_0001351101"/>
</dbReference>
<keyword evidence="2" id="KW-1185">Reference proteome</keyword>
<dbReference type="EMBL" id="UYSU01037725">
    <property type="protein sequence ID" value="VDL99395.1"/>
    <property type="molecule type" value="Genomic_DNA"/>
</dbReference>
<dbReference type="Proteomes" id="UP000275846">
    <property type="component" value="Unassembled WGS sequence"/>
</dbReference>
<protein>
    <submittedName>
        <fullName evidence="3">Retrovirus-related Pol polyprotein from transposon TNT 1-94</fullName>
    </submittedName>
</protein>
<reference evidence="3" key="1">
    <citation type="submission" date="2016-06" db="UniProtKB">
        <authorList>
            <consortium name="WormBaseParasite"/>
        </authorList>
    </citation>
    <scope>IDENTIFICATION</scope>
</reference>
<organism evidence="3">
    <name type="scientific">Schistocephalus solidus</name>
    <name type="common">Tapeworm</name>
    <dbReference type="NCBI Taxonomy" id="70667"/>
    <lineage>
        <taxon>Eukaryota</taxon>
        <taxon>Metazoa</taxon>
        <taxon>Spiralia</taxon>
        <taxon>Lophotrochozoa</taxon>
        <taxon>Platyhelminthes</taxon>
        <taxon>Cestoda</taxon>
        <taxon>Eucestoda</taxon>
        <taxon>Diphyllobothriidea</taxon>
        <taxon>Diphyllobothriidae</taxon>
        <taxon>Schistocephalus</taxon>
    </lineage>
</organism>
<evidence type="ECO:0000313" key="3">
    <source>
        <dbReference type="WBParaSite" id="SSLN_0001351101-mRNA-1"/>
    </source>
</evidence>
<dbReference type="OrthoDB" id="6270708at2759"/>
<evidence type="ECO:0000313" key="1">
    <source>
        <dbReference type="EMBL" id="VDL99395.1"/>
    </source>
</evidence>
<accession>A0A183T962</accession>
<gene>
    <name evidence="1" type="ORF">SSLN_LOCUS13010</name>
</gene>
<proteinExistence type="predicted"/>